<sequence>MAMEALSCILKRAKKEGFLKGFLAGGRRSAGVEVSHLLFVDDTLILCNLVSEDLAKALGVKLVISHPPIWASHWELLEIIASLGCYSVELYKAIENGWEEFDRRVEFRVGNDRRIRVWKDGWNGKDSLEEAFLELFSLASTKDA</sequence>
<comment type="caution">
    <text evidence="1">The sequence shown here is derived from an EMBL/GenBank/DDBJ whole genome shotgun (WGS) entry which is preliminary data.</text>
</comment>
<organism evidence="1 2">
    <name type="scientific">Vitis vinifera</name>
    <name type="common">Grape</name>
    <dbReference type="NCBI Taxonomy" id="29760"/>
    <lineage>
        <taxon>Eukaryota</taxon>
        <taxon>Viridiplantae</taxon>
        <taxon>Streptophyta</taxon>
        <taxon>Embryophyta</taxon>
        <taxon>Tracheophyta</taxon>
        <taxon>Spermatophyta</taxon>
        <taxon>Magnoliopsida</taxon>
        <taxon>eudicotyledons</taxon>
        <taxon>Gunneridae</taxon>
        <taxon>Pentapetalae</taxon>
        <taxon>rosids</taxon>
        <taxon>Vitales</taxon>
        <taxon>Vitaceae</taxon>
        <taxon>Viteae</taxon>
        <taxon>Vitis</taxon>
    </lineage>
</organism>
<dbReference type="Proteomes" id="UP000288805">
    <property type="component" value="Unassembled WGS sequence"/>
</dbReference>
<name>A0A438C3A6_VITVI</name>
<dbReference type="EMBL" id="QGNW01002574">
    <property type="protein sequence ID" value="RVW17734.1"/>
    <property type="molecule type" value="Genomic_DNA"/>
</dbReference>
<evidence type="ECO:0000313" key="1">
    <source>
        <dbReference type="EMBL" id="RVW17734.1"/>
    </source>
</evidence>
<protein>
    <submittedName>
        <fullName evidence="1">Uncharacterized protein</fullName>
    </submittedName>
</protein>
<reference evidence="1 2" key="1">
    <citation type="journal article" date="2018" name="PLoS Genet.">
        <title>Population sequencing reveals clonal diversity and ancestral inbreeding in the grapevine cultivar Chardonnay.</title>
        <authorList>
            <person name="Roach M.J."/>
            <person name="Johnson D.L."/>
            <person name="Bohlmann J."/>
            <person name="van Vuuren H.J."/>
            <person name="Jones S.J."/>
            <person name="Pretorius I.S."/>
            <person name="Schmidt S.A."/>
            <person name="Borneman A.R."/>
        </authorList>
    </citation>
    <scope>NUCLEOTIDE SEQUENCE [LARGE SCALE GENOMIC DNA]</scope>
    <source>
        <strain evidence="2">cv. Chardonnay</strain>
        <tissue evidence="1">Leaf</tissue>
    </source>
</reference>
<dbReference type="AlphaFoldDB" id="A0A438C3A6"/>
<evidence type="ECO:0000313" key="2">
    <source>
        <dbReference type="Proteomes" id="UP000288805"/>
    </source>
</evidence>
<accession>A0A438C3A6</accession>
<gene>
    <name evidence="1" type="ORF">CK203_071714</name>
</gene>
<proteinExistence type="predicted"/>